<organism evidence="2">
    <name type="scientific">Malaco herpesvirus 4</name>
    <dbReference type="NCBI Taxonomy" id="3031800"/>
    <lineage>
        <taxon>Viruses</taxon>
        <taxon>Duplodnaviria</taxon>
        <taxon>Heunggongvirae</taxon>
        <taxon>Peploviricota</taxon>
        <taxon>Herviviricetes</taxon>
        <taxon>Herpesvirales</taxon>
        <taxon>Malacoherpesviridae</taxon>
    </lineage>
</organism>
<accession>A0AA48P826</accession>
<feature type="region of interest" description="Disordered" evidence="1">
    <location>
        <begin position="256"/>
        <end position="291"/>
    </location>
</feature>
<sequence length="315" mass="35731">MSYLCTTTHVMHVINTVADPNVRTCVELIRMTRTNDFAQVDNNEIQFDGMCLCTFQVLSNPRIQSLPFITSLLKMELFTNPNKVYICITHYTTHVCGGNEGTGCIFSVNPTTRNKCLFGGNSRRTICRGHLLFSNDFESFGDQDEECTGRRLAHNDFRTPKIDRDHSRCDDALHEMLNHMTSSCRPDNLKHSKLFSSLLDKVSNMLTRAMTRDREKAHLNAAKRFELGKKRICSVHDIITDHLALIYRRLEQTAGHGHTDSPIARAPSQTDRTKLKRVSKTNHKSGMSSASWQSTSSDVVADFAKNIRLIISQHI</sequence>
<name>A0AA48P826_9VIRU</name>
<reference evidence="2" key="2">
    <citation type="submission" date="2023-01" db="EMBL/GenBank/DDBJ databases">
        <authorList>
            <person name="Rosani U."/>
            <person name="Delmont T.O."/>
            <person name="Gaia M."/>
            <person name="Krupovic M."/>
        </authorList>
    </citation>
    <scope>NUCLEOTIDE SEQUENCE</scope>
    <source>
        <strain evidence="2">MalacoHV4/Med/2018 155</strain>
    </source>
</reference>
<dbReference type="EMBL" id="BK063086">
    <property type="protein sequence ID" value="DBA11687.1"/>
    <property type="molecule type" value="Genomic_DNA"/>
</dbReference>
<reference evidence="2" key="1">
    <citation type="journal article" date="2023" name="Front. Mar. Sci.">
        <title>Tracing the invertebrate herpesviruses in the global sequence datasets.</title>
        <authorList>
            <person name="Rosani U."/>
            <person name="Gaia M."/>
            <person name="Delmont T.O."/>
            <person name="Krupovic M."/>
        </authorList>
    </citation>
    <scope>NUCLEOTIDE SEQUENCE</scope>
    <source>
        <strain evidence="2">MalacoHV4/Med/2018 155</strain>
    </source>
</reference>
<evidence type="ECO:0000256" key="1">
    <source>
        <dbReference type="SAM" id="MobiDB-lite"/>
    </source>
</evidence>
<proteinExistence type="predicted"/>
<feature type="compositionally biased region" description="Basic residues" evidence="1">
    <location>
        <begin position="274"/>
        <end position="283"/>
    </location>
</feature>
<evidence type="ECO:0000313" key="2">
    <source>
        <dbReference type="EMBL" id="DBA11687.1"/>
    </source>
</evidence>
<protein>
    <submittedName>
        <fullName evidence="2">ORF73</fullName>
    </submittedName>
</protein>